<organism evidence="1 2">
    <name type="scientific">Schizopora paradoxa</name>
    <dbReference type="NCBI Taxonomy" id="27342"/>
    <lineage>
        <taxon>Eukaryota</taxon>
        <taxon>Fungi</taxon>
        <taxon>Dikarya</taxon>
        <taxon>Basidiomycota</taxon>
        <taxon>Agaricomycotina</taxon>
        <taxon>Agaricomycetes</taxon>
        <taxon>Hymenochaetales</taxon>
        <taxon>Schizoporaceae</taxon>
        <taxon>Schizopora</taxon>
    </lineage>
</organism>
<accession>A0A0H2R573</accession>
<sequence length="227" mass="24985">MFPRTGSQPQGIVQKMGPASFDVTQRTHHLVARSADIVSDYISACLPVSEQVDLETAQKFQNAGVTQELRDTTNTVIRDWENLISQIEKFTAELQDSLGNLSRRRRKRLSGQVDECKRALTSLVQPSISLGVEQISIVDNSSVPGLMGAAVFLLTMKQVVRLDEIIEGRRATARLVNVSDEATTKNSSIFRSLVDVGNMIHADLSYTLKSSPEERAAQVSKKLLSGN</sequence>
<protein>
    <submittedName>
        <fullName evidence="1">Uncharacterized protein</fullName>
    </submittedName>
</protein>
<proteinExistence type="predicted"/>
<evidence type="ECO:0000313" key="2">
    <source>
        <dbReference type="Proteomes" id="UP000053477"/>
    </source>
</evidence>
<dbReference type="EMBL" id="KQ086172">
    <property type="protein sequence ID" value="KLO06930.1"/>
    <property type="molecule type" value="Genomic_DNA"/>
</dbReference>
<keyword evidence="2" id="KW-1185">Reference proteome</keyword>
<gene>
    <name evidence="1" type="ORF">SCHPADRAFT_673487</name>
</gene>
<dbReference type="InParanoid" id="A0A0H2R573"/>
<reference evidence="1 2" key="1">
    <citation type="submission" date="2015-04" db="EMBL/GenBank/DDBJ databases">
        <title>Complete genome sequence of Schizopora paradoxa KUC8140, a cosmopolitan wood degrader in East Asia.</title>
        <authorList>
            <consortium name="DOE Joint Genome Institute"/>
            <person name="Min B."/>
            <person name="Park H."/>
            <person name="Jang Y."/>
            <person name="Kim J.-J."/>
            <person name="Kim K.H."/>
            <person name="Pangilinan J."/>
            <person name="Lipzen A."/>
            <person name="Riley R."/>
            <person name="Grigoriev I.V."/>
            <person name="Spatafora J.W."/>
            <person name="Choi I.-G."/>
        </authorList>
    </citation>
    <scope>NUCLEOTIDE SEQUENCE [LARGE SCALE GENOMIC DNA]</scope>
    <source>
        <strain evidence="1 2">KUC8140</strain>
    </source>
</reference>
<evidence type="ECO:0000313" key="1">
    <source>
        <dbReference type="EMBL" id="KLO06930.1"/>
    </source>
</evidence>
<dbReference type="AlphaFoldDB" id="A0A0H2R573"/>
<name>A0A0H2R573_9AGAM</name>
<dbReference type="Proteomes" id="UP000053477">
    <property type="component" value="Unassembled WGS sequence"/>
</dbReference>